<evidence type="ECO:0000256" key="14">
    <source>
        <dbReference type="ARBA" id="ARBA00023239"/>
    </source>
</evidence>
<evidence type="ECO:0000313" key="22">
    <source>
        <dbReference type="EMBL" id="MEQ2439877.1"/>
    </source>
</evidence>
<evidence type="ECO:0000256" key="8">
    <source>
        <dbReference type="ARBA" id="ARBA00021872"/>
    </source>
</evidence>
<dbReference type="SMART" id="SM00830">
    <property type="entry name" value="CM_2"/>
    <property type="match status" value="1"/>
</dbReference>
<name>A0ABV1DZV5_9FIRM</name>
<dbReference type="EC" id="4.2.1.51" evidence="6"/>
<evidence type="ECO:0000256" key="4">
    <source>
        <dbReference type="ARBA" id="ARBA00004741"/>
    </source>
</evidence>
<comment type="catalytic activity">
    <reaction evidence="1">
        <text>chorismate = prephenate</text>
        <dbReference type="Rhea" id="RHEA:13897"/>
        <dbReference type="ChEBI" id="CHEBI:29748"/>
        <dbReference type="ChEBI" id="CHEBI:29934"/>
        <dbReference type="EC" id="5.4.99.5"/>
    </reaction>
</comment>
<evidence type="ECO:0000256" key="9">
    <source>
        <dbReference type="ARBA" id="ARBA00022490"/>
    </source>
</evidence>
<dbReference type="PROSITE" id="PS51168">
    <property type="entry name" value="CHORISMATE_MUT_2"/>
    <property type="match status" value="1"/>
</dbReference>
<dbReference type="RefSeq" id="WP_349218143.1">
    <property type="nucleotide sequence ID" value="NZ_JBBMFD010000003.1"/>
</dbReference>
<evidence type="ECO:0000256" key="11">
    <source>
        <dbReference type="ARBA" id="ARBA00023141"/>
    </source>
</evidence>
<evidence type="ECO:0000256" key="6">
    <source>
        <dbReference type="ARBA" id="ARBA00013147"/>
    </source>
</evidence>
<dbReference type="InterPro" id="IPR036263">
    <property type="entry name" value="Chorismate_II_sf"/>
</dbReference>
<keyword evidence="23" id="KW-1185">Reference proteome</keyword>
<dbReference type="InterPro" id="IPR002701">
    <property type="entry name" value="CM_II_prokaryot"/>
</dbReference>
<evidence type="ECO:0000259" key="19">
    <source>
        <dbReference type="PROSITE" id="PS51168"/>
    </source>
</evidence>
<dbReference type="PANTHER" id="PTHR21022:SF19">
    <property type="entry name" value="PREPHENATE DEHYDRATASE-RELATED"/>
    <property type="match status" value="1"/>
</dbReference>
<evidence type="ECO:0000313" key="23">
    <source>
        <dbReference type="Proteomes" id="UP001489509"/>
    </source>
</evidence>
<keyword evidence="14" id="KW-0456">Lyase</keyword>
<dbReference type="SUPFAM" id="SSF55021">
    <property type="entry name" value="ACT-like"/>
    <property type="match status" value="1"/>
</dbReference>
<dbReference type="InterPro" id="IPR018528">
    <property type="entry name" value="Preph_deHydtase_CS"/>
</dbReference>
<comment type="pathway">
    <text evidence="4">Amino-acid biosynthesis; L-phenylalanine biosynthesis; phenylpyruvate from prephenate: step 1/1.</text>
</comment>
<evidence type="ECO:0000256" key="1">
    <source>
        <dbReference type="ARBA" id="ARBA00000824"/>
    </source>
</evidence>
<dbReference type="Pfam" id="PF00800">
    <property type="entry name" value="PDT"/>
    <property type="match status" value="1"/>
</dbReference>
<evidence type="ECO:0000256" key="5">
    <source>
        <dbReference type="ARBA" id="ARBA00004817"/>
    </source>
</evidence>
<reference evidence="22 23" key="1">
    <citation type="submission" date="2024-03" db="EMBL/GenBank/DDBJ databases">
        <title>Human intestinal bacterial collection.</title>
        <authorList>
            <person name="Pauvert C."/>
            <person name="Hitch T.C.A."/>
            <person name="Clavel T."/>
        </authorList>
    </citation>
    <scope>NUCLEOTIDE SEQUENCE [LARGE SCALE GENOMIC DNA]</scope>
    <source>
        <strain evidence="22 23">CLA-JM-H44</strain>
    </source>
</reference>
<dbReference type="PROSITE" id="PS51171">
    <property type="entry name" value="PREPHENATE_DEHYDR_3"/>
    <property type="match status" value="1"/>
</dbReference>
<evidence type="ECO:0000256" key="18">
    <source>
        <dbReference type="ARBA" id="ARBA00047848"/>
    </source>
</evidence>
<dbReference type="PIRSF" id="PIRSF001500">
    <property type="entry name" value="Chor_mut_pdt_Ppr"/>
    <property type="match status" value="1"/>
</dbReference>
<keyword evidence="12" id="KW-0584">Phenylalanine biosynthesis</keyword>
<dbReference type="SUPFAM" id="SSF48600">
    <property type="entry name" value="Chorismate mutase II"/>
    <property type="match status" value="1"/>
</dbReference>
<dbReference type="Gene3D" id="3.40.190.10">
    <property type="entry name" value="Periplasmic binding protein-like II"/>
    <property type="match status" value="2"/>
</dbReference>
<keyword evidence="9" id="KW-0963">Cytoplasm</keyword>
<dbReference type="InterPro" id="IPR008242">
    <property type="entry name" value="Chor_mutase/pphenate_deHydtase"/>
</dbReference>
<dbReference type="SUPFAM" id="SSF53850">
    <property type="entry name" value="Periplasmic binding protein-like II"/>
    <property type="match status" value="1"/>
</dbReference>
<organism evidence="22 23">
    <name type="scientific">Solibaculum intestinale</name>
    <dbReference type="NCBI Taxonomy" id="3133165"/>
    <lineage>
        <taxon>Bacteria</taxon>
        <taxon>Bacillati</taxon>
        <taxon>Bacillota</taxon>
        <taxon>Clostridia</taxon>
        <taxon>Eubacteriales</taxon>
        <taxon>Oscillospiraceae</taxon>
        <taxon>Solibaculum</taxon>
    </lineage>
</organism>
<dbReference type="Pfam" id="PF01817">
    <property type="entry name" value="CM_2"/>
    <property type="match status" value="1"/>
</dbReference>
<dbReference type="InterPro" id="IPR045865">
    <property type="entry name" value="ACT-like_dom_sf"/>
</dbReference>
<dbReference type="EMBL" id="JBBMFD010000003">
    <property type="protein sequence ID" value="MEQ2439877.1"/>
    <property type="molecule type" value="Genomic_DNA"/>
</dbReference>
<feature type="domain" description="Chorismate mutase" evidence="19">
    <location>
        <begin position="1"/>
        <end position="85"/>
    </location>
</feature>
<comment type="caution">
    <text evidence="22">The sequence shown here is derived from an EMBL/GenBank/DDBJ whole genome shotgun (WGS) entry which is preliminary data.</text>
</comment>
<dbReference type="PANTHER" id="PTHR21022">
    <property type="entry name" value="PREPHENATE DEHYDRATASE P PROTEIN"/>
    <property type="match status" value="1"/>
</dbReference>
<keyword evidence="11" id="KW-0057">Aromatic amino acid biosynthesis</keyword>
<comment type="catalytic activity">
    <reaction evidence="18">
        <text>prephenate + H(+) = 3-phenylpyruvate + CO2 + H2O</text>
        <dbReference type="Rhea" id="RHEA:21648"/>
        <dbReference type="ChEBI" id="CHEBI:15377"/>
        <dbReference type="ChEBI" id="CHEBI:15378"/>
        <dbReference type="ChEBI" id="CHEBI:16526"/>
        <dbReference type="ChEBI" id="CHEBI:18005"/>
        <dbReference type="ChEBI" id="CHEBI:29934"/>
        <dbReference type="EC" id="4.2.1.51"/>
    </reaction>
</comment>
<evidence type="ECO:0000256" key="7">
    <source>
        <dbReference type="ARBA" id="ARBA00014401"/>
    </source>
</evidence>
<evidence type="ECO:0000259" key="20">
    <source>
        <dbReference type="PROSITE" id="PS51171"/>
    </source>
</evidence>
<dbReference type="Gene3D" id="3.30.70.260">
    <property type="match status" value="1"/>
</dbReference>
<dbReference type="CDD" id="cd04905">
    <property type="entry name" value="ACT_CM-PDT"/>
    <property type="match status" value="1"/>
</dbReference>
<dbReference type="CDD" id="cd13631">
    <property type="entry name" value="PBP2_Ct-PDT_like"/>
    <property type="match status" value="1"/>
</dbReference>
<dbReference type="Proteomes" id="UP001489509">
    <property type="component" value="Unassembled WGS sequence"/>
</dbReference>
<proteinExistence type="predicted"/>
<dbReference type="InterPro" id="IPR036979">
    <property type="entry name" value="CM_dom_sf"/>
</dbReference>
<comment type="pathway">
    <text evidence="5">Metabolic intermediate biosynthesis; prephenate biosynthesis; prephenate from chorismate: step 1/1.</text>
</comment>
<dbReference type="PROSITE" id="PS51671">
    <property type="entry name" value="ACT"/>
    <property type="match status" value="1"/>
</dbReference>
<evidence type="ECO:0000256" key="12">
    <source>
        <dbReference type="ARBA" id="ARBA00023222"/>
    </source>
</evidence>
<evidence type="ECO:0000256" key="10">
    <source>
        <dbReference type="ARBA" id="ARBA00022605"/>
    </source>
</evidence>
<keyword evidence="10" id="KW-0028">Amino-acid biosynthesis</keyword>
<evidence type="ECO:0000256" key="16">
    <source>
        <dbReference type="ARBA" id="ARBA00031175"/>
    </source>
</evidence>
<comment type="function">
    <text evidence="2">Catalyzes the Claisen rearrangement of chorismate to prephenate and the decarboxylation/dehydration of prephenate to phenylpyruvate.</text>
</comment>
<evidence type="ECO:0000259" key="21">
    <source>
        <dbReference type="PROSITE" id="PS51671"/>
    </source>
</evidence>
<evidence type="ECO:0000256" key="15">
    <source>
        <dbReference type="ARBA" id="ARBA00023268"/>
    </source>
</evidence>
<evidence type="ECO:0000256" key="2">
    <source>
        <dbReference type="ARBA" id="ARBA00002364"/>
    </source>
</evidence>
<dbReference type="Gene3D" id="1.20.59.10">
    <property type="entry name" value="Chorismate mutase"/>
    <property type="match status" value="1"/>
</dbReference>
<dbReference type="InterPro" id="IPR002912">
    <property type="entry name" value="ACT_dom"/>
</dbReference>
<accession>A0ABV1DZV5</accession>
<dbReference type="InterPro" id="IPR001086">
    <property type="entry name" value="Preph_deHydtase"/>
</dbReference>
<evidence type="ECO:0000256" key="3">
    <source>
        <dbReference type="ARBA" id="ARBA00004496"/>
    </source>
</evidence>
<keyword evidence="13" id="KW-0413">Isomerase</keyword>
<gene>
    <name evidence="22" type="ORF">WMO26_03440</name>
</gene>
<evidence type="ECO:0000256" key="17">
    <source>
        <dbReference type="ARBA" id="ARBA00031520"/>
    </source>
</evidence>
<protein>
    <recommendedName>
        <fullName evidence="7">Bifunctional chorismate mutase/prephenate dehydratase</fullName>
        <ecNumber evidence="6">4.2.1.51</ecNumber>
    </recommendedName>
    <alternativeName>
        <fullName evidence="17">Chorismate mutase-prephenate dehydratase</fullName>
    </alternativeName>
    <alternativeName>
        <fullName evidence="8">Prephenate dehydratase</fullName>
    </alternativeName>
    <alternativeName>
        <fullName evidence="16">p-protein</fullName>
    </alternativeName>
</protein>
<sequence length="385" mass="42189">MKLEEVRKEIDQIDEQMLNLFLRRMDAAAQVARIKAQTGQPIYNQRREQEILDEVTKKAGAYAAPAKILFQTMMDVSRALQHNLLGGGKELREQIEHADAAPLRERVDAVIACPGTKGSFSSLAAKNLFPDSTLAFYPRFYDVFDAVKKGEATFGVVPVENSTAGSVEEVYDLLLKHRFFIAGEEMLPIDHCLCGVPGATLSSIRRIYSHPQGLNQCRGIIDACSAEAVACDNTAIAADLVAKERDPANAAICSAQAAQKNGLVILKKPAQDIGGNTTRFIVISRTLIIEPEADKISLSFSLPHVTGSLHRILSRFAACGLNLTKIESRPMENSRFEYLFYLDFTGSARAKDTLSLLCALSGDLPEFTFLGNYAARRESGETADI</sequence>
<feature type="domain" description="ACT" evidence="21">
    <location>
        <begin position="297"/>
        <end position="372"/>
    </location>
</feature>
<keyword evidence="15" id="KW-0511">Multifunctional enzyme</keyword>
<feature type="domain" description="Prephenate dehydratase" evidence="20">
    <location>
        <begin position="110"/>
        <end position="285"/>
    </location>
</feature>
<dbReference type="PROSITE" id="PS00858">
    <property type="entry name" value="PREPHENATE_DEHYDR_2"/>
    <property type="match status" value="1"/>
</dbReference>
<comment type="subcellular location">
    <subcellularLocation>
        <location evidence="3">Cytoplasm</location>
    </subcellularLocation>
</comment>
<evidence type="ECO:0000256" key="13">
    <source>
        <dbReference type="ARBA" id="ARBA00023235"/>
    </source>
</evidence>